<keyword evidence="3" id="KW-1185">Reference proteome</keyword>
<comment type="caution">
    <text evidence="2">The sequence shown here is derived from an EMBL/GenBank/DDBJ whole genome shotgun (WGS) entry which is preliminary data.</text>
</comment>
<accession>A0A6A2Y0X3</accession>
<dbReference type="SUPFAM" id="SSF52777">
    <property type="entry name" value="CoA-dependent acyltransferases"/>
    <property type="match status" value="1"/>
</dbReference>
<reference evidence="2" key="1">
    <citation type="submission" date="2019-09" db="EMBL/GenBank/DDBJ databases">
        <title>Draft genome information of white flower Hibiscus syriacus.</title>
        <authorList>
            <person name="Kim Y.-M."/>
        </authorList>
    </citation>
    <scope>NUCLEOTIDE SEQUENCE [LARGE SCALE GENOMIC DNA]</scope>
    <source>
        <strain evidence="2">YM2019G1</strain>
    </source>
</reference>
<dbReference type="Proteomes" id="UP000436088">
    <property type="component" value="Unassembled WGS sequence"/>
</dbReference>
<dbReference type="PANTHER" id="PTHR34375:SF3">
    <property type="entry name" value="CONDENSATION DOMAIN-CONTAINING PROTEIN"/>
    <property type="match status" value="1"/>
</dbReference>
<evidence type="ECO:0000313" key="2">
    <source>
        <dbReference type="EMBL" id="KAE8661234.1"/>
    </source>
</evidence>
<proteinExistence type="predicted"/>
<sequence>MLHPNGRAVGGTEINGATLWVSGTGIAVLAIHSSLIQHAHGMSQKRPPKLPPNSQLSPPTTSTKTDVVFASVYALPGATGCVLVLRLHAAACDRTTVVLLLRELLTLMAVDEEGQKEITKNKGEISLDIEDLLPRGMAKKTLWARGVDISTQVVRLIINPADTKKILSGCKEKGIKLCGALGATGLIAAHSSKSISDHQKKKYGVVTLTDCRSILEPPLSDHHFGFYHSAILNTHTIKGGEKLWDLAKKTYTAFTNYKSSGRHLSDMADLNFFMSRAMENPSLTPSSSLRTCLISVFEDTVVDESNDQKNQVGVEDYMGCASGHGIGSSIAVFDTICNGRLDCICVYPSPLHSREQM</sequence>
<evidence type="ECO:0000256" key="1">
    <source>
        <dbReference type="SAM" id="MobiDB-lite"/>
    </source>
</evidence>
<dbReference type="PANTHER" id="PTHR34375">
    <property type="entry name" value="GATA ZINC FINGER PROTEIN-RELATED"/>
    <property type="match status" value="1"/>
</dbReference>
<feature type="region of interest" description="Disordered" evidence="1">
    <location>
        <begin position="41"/>
        <end position="62"/>
    </location>
</feature>
<organism evidence="2 3">
    <name type="scientific">Hibiscus syriacus</name>
    <name type="common">Rose of Sharon</name>
    <dbReference type="NCBI Taxonomy" id="106335"/>
    <lineage>
        <taxon>Eukaryota</taxon>
        <taxon>Viridiplantae</taxon>
        <taxon>Streptophyta</taxon>
        <taxon>Embryophyta</taxon>
        <taxon>Tracheophyta</taxon>
        <taxon>Spermatophyta</taxon>
        <taxon>Magnoliopsida</taxon>
        <taxon>eudicotyledons</taxon>
        <taxon>Gunneridae</taxon>
        <taxon>Pentapetalae</taxon>
        <taxon>rosids</taxon>
        <taxon>malvids</taxon>
        <taxon>Malvales</taxon>
        <taxon>Malvaceae</taxon>
        <taxon>Malvoideae</taxon>
        <taxon>Hibiscus</taxon>
    </lineage>
</organism>
<gene>
    <name evidence="2" type="ORF">F3Y22_tig00116937pilonHSYRG00265</name>
</gene>
<feature type="compositionally biased region" description="Polar residues" evidence="1">
    <location>
        <begin position="52"/>
        <end position="62"/>
    </location>
</feature>
<dbReference type="AlphaFoldDB" id="A0A6A2Y0X3"/>
<protein>
    <submittedName>
        <fullName evidence="2">Indole-3-acetic acid-induced protein ARG7-like</fullName>
    </submittedName>
</protein>
<name>A0A6A2Y0X3_HIBSY</name>
<evidence type="ECO:0000313" key="3">
    <source>
        <dbReference type="Proteomes" id="UP000436088"/>
    </source>
</evidence>
<dbReference type="EMBL" id="VEPZ02001724">
    <property type="protein sequence ID" value="KAE8661234.1"/>
    <property type="molecule type" value="Genomic_DNA"/>
</dbReference>